<dbReference type="Proteomes" id="UP000268033">
    <property type="component" value="Unassembled WGS sequence"/>
</dbReference>
<evidence type="ECO:0008006" key="3">
    <source>
        <dbReference type="Google" id="ProtNLM"/>
    </source>
</evidence>
<accession>A0A3N1PP28</accession>
<sequence length="51" mass="5714">MSRYKQLISPKLDLRDFNGQVVEALAGVKVMNKMLTLGMPVRQALKGRPTL</sequence>
<dbReference type="AlphaFoldDB" id="A0A3N1PP28"/>
<proteinExistence type="predicted"/>
<dbReference type="EMBL" id="RJUL01000003">
    <property type="protein sequence ID" value="ROQ28727.1"/>
    <property type="molecule type" value="Genomic_DNA"/>
</dbReference>
<evidence type="ECO:0000313" key="2">
    <source>
        <dbReference type="Proteomes" id="UP000268033"/>
    </source>
</evidence>
<organism evidence="1 2">
    <name type="scientific">Gallaecimonas pentaromativorans</name>
    <dbReference type="NCBI Taxonomy" id="584787"/>
    <lineage>
        <taxon>Bacteria</taxon>
        <taxon>Pseudomonadati</taxon>
        <taxon>Pseudomonadota</taxon>
        <taxon>Gammaproteobacteria</taxon>
        <taxon>Enterobacterales</taxon>
        <taxon>Gallaecimonadaceae</taxon>
        <taxon>Gallaecimonas</taxon>
    </lineage>
</organism>
<evidence type="ECO:0000313" key="1">
    <source>
        <dbReference type="EMBL" id="ROQ28727.1"/>
    </source>
</evidence>
<comment type="caution">
    <text evidence="1">The sequence shown here is derived from an EMBL/GenBank/DDBJ whole genome shotgun (WGS) entry which is preliminary data.</text>
</comment>
<reference evidence="1 2" key="1">
    <citation type="submission" date="2018-11" db="EMBL/GenBank/DDBJ databases">
        <title>Genomic Encyclopedia of Type Strains, Phase IV (KMG-IV): sequencing the most valuable type-strain genomes for metagenomic binning, comparative biology and taxonomic classification.</title>
        <authorList>
            <person name="Goeker M."/>
        </authorList>
    </citation>
    <scope>NUCLEOTIDE SEQUENCE [LARGE SCALE GENOMIC DNA]</scope>
    <source>
        <strain evidence="1 2">DSM 21945</strain>
    </source>
</reference>
<name>A0A3N1PP28_9GAMM</name>
<protein>
    <recommendedName>
        <fullName evidence="3">Transposase</fullName>
    </recommendedName>
</protein>
<gene>
    <name evidence="1" type="ORF">EDC28_103321</name>
</gene>
<keyword evidence="2" id="KW-1185">Reference proteome</keyword>